<accession>X1HUT2</accession>
<evidence type="ECO:0000313" key="2">
    <source>
        <dbReference type="EMBL" id="GAH60835.1"/>
    </source>
</evidence>
<dbReference type="InterPro" id="IPR003607">
    <property type="entry name" value="HD/PDEase_dom"/>
</dbReference>
<dbReference type="AlphaFoldDB" id="X1HUT2"/>
<name>X1HUT2_9ZZZZ</name>
<proteinExistence type="predicted"/>
<sequence length="280" mass="31883">MADGGLNEHRHFTDHYENMNTFLDPIYGYIAFTKHLEGEASEEDIIDSTWVQRLRRIHQLQSAWWISPSAEHSRFQHSIGVMHLAGEFAAHVYSFLADAMKAQKENLPSPSKFVETARLAGLLHDIGHGPFGHFFDNSYLRPVWQINHEVIGQKIILTELKPMIEKVRRSPIGEFDPKEHLDAGDIAYIIKRPDVTDKSTRPNWLLLLRGPFSGLYTVDSLDYVCRDAYMSGVGVDVVDIQRLLYYSHVQKVRLVSVSLPCIGMGQVLCGGFTNKILHVR</sequence>
<dbReference type="SMART" id="SM00471">
    <property type="entry name" value="HDc"/>
    <property type="match status" value="1"/>
</dbReference>
<evidence type="ECO:0000259" key="1">
    <source>
        <dbReference type="SMART" id="SM00471"/>
    </source>
</evidence>
<reference evidence="2" key="1">
    <citation type="journal article" date="2014" name="Front. Microbiol.">
        <title>High frequency of phylogenetically diverse reductive dehalogenase-homologous genes in deep subseafloor sedimentary metagenomes.</title>
        <authorList>
            <person name="Kawai M."/>
            <person name="Futagami T."/>
            <person name="Toyoda A."/>
            <person name="Takaki Y."/>
            <person name="Nishi S."/>
            <person name="Hori S."/>
            <person name="Arai W."/>
            <person name="Tsubouchi T."/>
            <person name="Morono Y."/>
            <person name="Uchiyama I."/>
            <person name="Ito T."/>
            <person name="Fujiyama A."/>
            <person name="Inagaki F."/>
            <person name="Takami H."/>
        </authorList>
    </citation>
    <scope>NUCLEOTIDE SEQUENCE</scope>
    <source>
        <strain evidence="2">Expedition CK06-06</strain>
    </source>
</reference>
<organism evidence="2">
    <name type="scientific">marine sediment metagenome</name>
    <dbReference type="NCBI Taxonomy" id="412755"/>
    <lineage>
        <taxon>unclassified sequences</taxon>
        <taxon>metagenomes</taxon>
        <taxon>ecological metagenomes</taxon>
    </lineage>
</organism>
<dbReference type="InterPro" id="IPR006674">
    <property type="entry name" value="HD_domain"/>
</dbReference>
<gene>
    <name evidence="2" type="ORF">S03H2_31139</name>
</gene>
<feature type="domain" description="HD/PDEase" evidence="1">
    <location>
        <begin position="70"/>
        <end position="233"/>
    </location>
</feature>
<dbReference type="PANTHER" id="PTHR11373">
    <property type="entry name" value="DEOXYNUCLEOSIDE TRIPHOSPHATE TRIPHOSPHOHYDROLASE"/>
    <property type="match status" value="1"/>
</dbReference>
<dbReference type="GO" id="GO:0008832">
    <property type="term" value="F:dGTPase activity"/>
    <property type="evidence" value="ECO:0007669"/>
    <property type="project" value="TreeGrafter"/>
</dbReference>
<dbReference type="CDD" id="cd00077">
    <property type="entry name" value="HDc"/>
    <property type="match status" value="1"/>
</dbReference>
<dbReference type="InterPro" id="IPR050135">
    <property type="entry name" value="dGTPase-like"/>
</dbReference>
<dbReference type="EMBL" id="BARU01018868">
    <property type="protein sequence ID" value="GAH60835.1"/>
    <property type="molecule type" value="Genomic_DNA"/>
</dbReference>
<dbReference type="Gene3D" id="1.10.3210.10">
    <property type="entry name" value="Hypothetical protein af1432"/>
    <property type="match status" value="1"/>
</dbReference>
<dbReference type="GO" id="GO:0006203">
    <property type="term" value="P:dGTP catabolic process"/>
    <property type="evidence" value="ECO:0007669"/>
    <property type="project" value="TreeGrafter"/>
</dbReference>
<protein>
    <recommendedName>
        <fullName evidence="1">HD/PDEase domain-containing protein</fullName>
    </recommendedName>
</protein>
<comment type="caution">
    <text evidence="2">The sequence shown here is derived from an EMBL/GenBank/DDBJ whole genome shotgun (WGS) entry which is preliminary data.</text>
</comment>
<dbReference type="SUPFAM" id="SSF109604">
    <property type="entry name" value="HD-domain/PDEase-like"/>
    <property type="match status" value="1"/>
</dbReference>
<dbReference type="PANTHER" id="PTHR11373:SF4">
    <property type="entry name" value="DEOXYNUCLEOSIDE TRIPHOSPHATE TRIPHOSPHOHYDROLASE SAMHD1"/>
    <property type="match status" value="1"/>
</dbReference>
<dbReference type="Pfam" id="PF01966">
    <property type="entry name" value="HD"/>
    <property type="match status" value="1"/>
</dbReference>